<evidence type="ECO:0000259" key="8">
    <source>
        <dbReference type="Pfam" id="PF00408"/>
    </source>
</evidence>
<evidence type="ECO:0000313" key="13">
    <source>
        <dbReference type="EMBL" id="KAB7516173.1"/>
    </source>
</evidence>
<evidence type="ECO:0000259" key="11">
    <source>
        <dbReference type="Pfam" id="PF02880"/>
    </source>
</evidence>
<evidence type="ECO:0000313" key="17">
    <source>
        <dbReference type="Proteomes" id="UP000326865"/>
    </source>
</evidence>
<evidence type="ECO:0000256" key="5">
    <source>
        <dbReference type="ARBA" id="ARBA00022842"/>
    </source>
</evidence>
<dbReference type="InterPro" id="IPR005844">
    <property type="entry name" value="A-D-PHexomutase_a/b/a-I"/>
</dbReference>
<feature type="domain" description="Alpha-D-phosphohexomutase alpha/beta/alpha" evidence="10">
    <location>
        <begin position="152"/>
        <end position="248"/>
    </location>
</feature>
<keyword evidence="5 7" id="KW-0460">Magnesium</keyword>
<comment type="similarity">
    <text evidence="2 7">Belongs to the phosphohexose mutase family.</text>
</comment>
<dbReference type="CDD" id="cd05800">
    <property type="entry name" value="PGM_like2"/>
    <property type="match status" value="1"/>
</dbReference>
<gene>
    <name evidence="13" type="ORF">DM867_03265</name>
    <name evidence="12" type="ORF">DMP03_07670</name>
    <name evidence="14" type="ORF">DP108_07810</name>
</gene>
<accession>A0A5N5UFI7</accession>
<dbReference type="EMBL" id="QKKZ01000001">
    <property type="protein sequence ID" value="KAB7516173.1"/>
    <property type="molecule type" value="Genomic_DNA"/>
</dbReference>
<dbReference type="Proteomes" id="UP000326207">
    <property type="component" value="Unassembled WGS sequence"/>
</dbReference>
<dbReference type="Pfam" id="PF02880">
    <property type="entry name" value="PGM_PMM_III"/>
    <property type="match status" value="1"/>
</dbReference>
<reference evidence="15 16" key="1">
    <citation type="submission" date="2019-10" db="EMBL/GenBank/DDBJ databases">
        <title>Unraveling microbial dark matter from salterns through culturing: the case of the genus Halosegnis.</title>
        <authorList>
            <person name="Duran-Viseras A."/>
            <person name="Andrei A.-S."/>
            <person name="Vera-Gargallo B."/>
            <person name="Ghai R."/>
            <person name="Sanchez-Porro C."/>
            <person name="Ventosa A."/>
        </authorList>
    </citation>
    <scope>NUCLEOTIDE SEQUENCE [LARGE SCALE GENOMIC DNA]</scope>
    <source>
        <strain evidence="12 16">F17-44</strain>
        <strain evidence="13 17">F18-79</strain>
        <strain evidence="14 15">F19-13</strain>
    </source>
</reference>
<protein>
    <submittedName>
        <fullName evidence="14">Phosphoglucomutase/phosphomannomutase family protein</fullName>
    </submittedName>
</protein>
<dbReference type="PANTHER" id="PTHR43771">
    <property type="entry name" value="PHOSPHOMANNOMUTASE"/>
    <property type="match status" value="1"/>
</dbReference>
<dbReference type="InterPro" id="IPR036900">
    <property type="entry name" value="A-D-PHexomutase_C_sf"/>
</dbReference>
<dbReference type="EMBL" id="QMDY01000004">
    <property type="protein sequence ID" value="KAB7517483.1"/>
    <property type="molecule type" value="Genomic_DNA"/>
</dbReference>
<keyword evidence="4 7" id="KW-0479">Metal-binding</keyword>
<evidence type="ECO:0000256" key="2">
    <source>
        <dbReference type="ARBA" id="ARBA00010231"/>
    </source>
</evidence>
<accession>A0A5N5UBV7</accession>
<comment type="caution">
    <text evidence="14">The sequence shown here is derived from an EMBL/GenBank/DDBJ whole genome shotgun (WGS) entry which is preliminary data.</text>
</comment>
<dbReference type="SUPFAM" id="SSF55957">
    <property type="entry name" value="Phosphoglucomutase, C-terminal domain"/>
    <property type="match status" value="1"/>
</dbReference>
<evidence type="ECO:0000259" key="9">
    <source>
        <dbReference type="Pfam" id="PF02878"/>
    </source>
</evidence>
<organism evidence="14 15">
    <name type="scientific">Halosegnis rubeus</name>
    <dbReference type="NCBI Taxonomy" id="2212850"/>
    <lineage>
        <taxon>Archaea</taxon>
        <taxon>Methanobacteriati</taxon>
        <taxon>Methanobacteriota</taxon>
        <taxon>Stenosarchaea group</taxon>
        <taxon>Halobacteria</taxon>
        <taxon>Halobacteriales</taxon>
        <taxon>Natronomonadaceae</taxon>
        <taxon>Halosegnis</taxon>
    </lineage>
</organism>
<dbReference type="GO" id="GO:0000287">
    <property type="term" value="F:magnesium ion binding"/>
    <property type="evidence" value="ECO:0007669"/>
    <property type="project" value="InterPro"/>
</dbReference>
<dbReference type="Pfam" id="PF00408">
    <property type="entry name" value="PGM_PMM_IV"/>
    <property type="match status" value="1"/>
</dbReference>
<evidence type="ECO:0000256" key="6">
    <source>
        <dbReference type="ARBA" id="ARBA00023235"/>
    </source>
</evidence>
<dbReference type="SUPFAM" id="SSF53738">
    <property type="entry name" value="Phosphoglucomutase, first 3 domains"/>
    <property type="match status" value="2"/>
</dbReference>
<dbReference type="GO" id="GO:0016868">
    <property type="term" value="F:intramolecular phosphotransferase activity"/>
    <property type="evidence" value="ECO:0007669"/>
    <property type="project" value="InterPro"/>
</dbReference>
<accession>A0A5N5UC55</accession>
<dbReference type="PROSITE" id="PS00710">
    <property type="entry name" value="PGM_PMM"/>
    <property type="match status" value="1"/>
</dbReference>
<dbReference type="PANTHER" id="PTHR43771:SF1">
    <property type="entry name" value="PHOSPHOMANNOMUTASE"/>
    <property type="match status" value="1"/>
</dbReference>
<evidence type="ECO:0000313" key="12">
    <source>
        <dbReference type="EMBL" id="KAB7515122.1"/>
    </source>
</evidence>
<dbReference type="InterPro" id="IPR005841">
    <property type="entry name" value="Alpha-D-phosphohexomutase_SF"/>
</dbReference>
<evidence type="ECO:0000256" key="3">
    <source>
        <dbReference type="ARBA" id="ARBA00022553"/>
    </source>
</evidence>
<evidence type="ECO:0000313" key="14">
    <source>
        <dbReference type="EMBL" id="KAB7517483.1"/>
    </source>
</evidence>
<dbReference type="InterPro" id="IPR016066">
    <property type="entry name" value="A-D-PHexomutase_CS"/>
</dbReference>
<feature type="domain" description="Alpha-D-phosphohexomutase alpha/beta/alpha" evidence="9">
    <location>
        <begin position="4"/>
        <end position="129"/>
    </location>
</feature>
<evidence type="ECO:0000313" key="16">
    <source>
        <dbReference type="Proteomes" id="UP000326302"/>
    </source>
</evidence>
<dbReference type="Pfam" id="PF02879">
    <property type="entry name" value="PGM_PMM_II"/>
    <property type="match status" value="1"/>
</dbReference>
<dbReference type="PRINTS" id="PR00509">
    <property type="entry name" value="PGMPMM"/>
</dbReference>
<dbReference type="Proteomes" id="UP000326865">
    <property type="component" value="Unassembled WGS sequence"/>
</dbReference>
<name>A0A5N5UFI7_9EURY</name>
<comment type="cofactor">
    <cofactor evidence="1">
        <name>Mg(2+)</name>
        <dbReference type="ChEBI" id="CHEBI:18420"/>
    </cofactor>
</comment>
<keyword evidence="6" id="KW-0413">Isomerase</keyword>
<dbReference type="GO" id="GO:0005975">
    <property type="term" value="P:carbohydrate metabolic process"/>
    <property type="evidence" value="ECO:0007669"/>
    <property type="project" value="InterPro"/>
</dbReference>
<evidence type="ECO:0000313" key="15">
    <source>
        <dbReference type="Proteomes" id="UP000326207"/>
    </source>
</evidence>
<dbReference type="InterPro" id="IPR005843">
    <property type="entry name" value="A-D-PHexomutase_C"/>
</dbReference>
<evidence type="ECO:0000256" key="1">
    <source>
        <dbReference type="ARBA" id="ARBA00001946"/>
    </source>
</evidence>
<dbReference type="InterPro" id="IPR005845">
    <property type="entry name" value="A-D-PHexomutase_a/b/a-II"/>
</dbReference>
<proteinExistence type="inferred from homology"/>
<evidence type="ECO:0000256" key="7">
    <source>
        <dbReference type="RuleBase" id="RU004326"/>
    </source>
</evidence>
<dbReference type="InterPro" id="IPR016055">
    <property type="entry name" value="A-D-PHexomutase_a/b/a-I/II/III"/>
</dbReference>
<evidence type="ECO:0000256" key="4">
    <source>
        <dbReference type="ARBA" id="ARBA00022723"/>
    </source>
</evidence>
<dbReference type="InterPro" id="IPR005846">
    <property type="entry name" value="A-D-PHexomutase_a/b/a-III"/>
</dbReference>
<dbReference type="AlphaFoldDB" id="A0A5N5UFI7"/>
<dbReference type="Gene3D" id="3.30.310.50">
    <property type="entry name" value="Alpha-D-phosphohexomutase, C-terminal domain"/>
    <property type="match status" value="1"/>
</dbReference>
<dbReference type="OrthoDB" id="10363at2157"/>
<dbReference type="Proteomes" id="UP000326302">
    <property type="component" value="Unassembled WGS sequence"/>
</dbReference>
<feature type="domain" description="Alpha-D-phosphohexomutase alpha/beta/alpha" evidence="11">
    <location>
        <begin position="253"/>
        <end position="344"/>
    </location>
</feature>
<dbReference type="Pfam" id="PF02878">
    <property type="entry name" value="PGM_PMM_I"/>
    <property type="match status" value="1"/>
</dbReference>
<evidence type="ECO:0000259" key="10">
    <source>
        <dbReference type="Pfam" id="PF02879"/>
    </source>
</evidence>
<keyword evidence="17" id="KW-1185">Reference proteome</keyword>
<keyword evidence="3" id="KW-0597">Phosphoprotein</keyword>
<dbReference type="Gene3D" id="3.40.120.10">
    <property type="entry name" value="Alpha-D-Glucose-1,6-Bisphosphate, subunit A, domain 3"/>
    <property type="match status" value="3"/>
</dbReference>
<feature type="domain" description="Alpha-D-phosphohexomutase C-terminal" evidence="8">
    <location>
        <begin position="373"/>
        <end position="445"/>
    </location>
</feature>
<dbReference type="EMBL" id="QJOW01000003">
    <property type="protein sequence ID" value="KAB7515122.1"/>
    <property type="molecule type" value="Genomic_DNA"/>
</dbReference>
<sequence>MDDIAFGTDGWRATLDVFTDERVRIVGQAVADTIDGGPLVVGYDARPTSRGFAESLADVLTANGIDCVLPERDTPTPVVAWAARDGEFASALMVTASHNPPEYNGVKLIGETGAPALPERTEAVATNLREPIASDERDNGSGAVTERDLLGPYLDHALGLVDADLSGLTVAYDAMYGSGRGVTDRLLEAAGAEVVRLHCETDPEFGGTPPEPTGPRLGKLIRTVETGEADIGVANDGDADRLGVVTPERGYLDPNRYFAAIADDLLGSDPGDVVRTVSTTFLLDRVAQAHGHSAHETAVGFKWVAQAMTDHDARVGGEESGGFGLRGHLPNKDGVLFALLTAAAERDERFDARVDRLLATHGEVVQDRVSVDCPDDRKDAVLAALEGEIPDEVVGAAVERVVTVDGFKLLLSDGSWLLVRPSGTEPKLRVYAESSSSRRVKAILAAGESLVEPLV</sequence>
<dbReference type="RefSeq" id="WP_152120126.1">
    <property type="nucleotide sequence ID" value="NZ_QJOW01000003.1"/>
</dbReference>